<organism evidence="2 3">
    <name type="scientific">Amycolatopsis acidicola</name>
    <dbReference type="NCBI Taxonomy" id="2596893"/>
    <lineage>
        <taxon>Bacteria</taxon>
        <taxon>Bacillati</taxon>
        <taxon>Actinomycetota</taxon>
        <taxon>Actinomycetes</taxon>
        <taxon>Pseudonocardiales</taxon>
        <taxon>Pseudonocardiaceae</taxon>
        <taxon>Amycolatopsis</taxon>
    </lineage>
</organism>
<evidence type="ECO:0000313" key="2">
    <source>
        <dbReference type="EMBL" id="KAA9153609.1"/>
    </source>
</evidence>
<proteinExistence type="predicted"/>
<evidence type="ECO:0000256" key="1">
    <source>
        <dbReference type="SAM" id="MobiDB-lite"/>
    </source>
</evidence>
<reference evidence="2" key="1">
    <citation type="submission" date="2019-09" db="EMBL/GenBank/DDBJ databases">
        <authorList>
            <person name="Teo W.F.A."/>
            <person name="Duangmal K."/>
        </authorList>
    </citation>
    <scope>NUCLEOTIDE SEQUENCE [LARGE SCALE GENOMIC DNA]</scope>
    <source>
        <strain evidence="2">K81G1</strain>
    </source>
</reference>
<feature type="region of interest" description="Disordered" evidence="1">
    <location>
        <begin position="59"/>
        <end position="80"/>
    </location>
</feature>
<dbReference type="RefSeq" id="WP_144750132.1">
    <property type="nucleotide sequence ID" value="NZ_VMNW02000074.1"/>
</dbReference>
<protein>
    <submittedName>
        <fullName evidence="2">DUF2630 family protein</fullName>
    </submittedName>
</protein>
<feature type="compositionally biased region" description="Basic and acidic residues" evidence="1">
    <location>
        <begin position="71"/>
        <end position="80"/>
    </location>
</feature>
<dbReference type="Proteomes" id="UP000319769">
    <property type="component" value="Unassembled WGS sequence"/>
</dbReference>
<sequence>MSEKDIIGNIDGLIAEEHELRQQAIGDGLDEAGQARIKQVEQQLDQCWDLLRQRRARREFGEDETSAEVRPATEVENYRQ</sequence>
<accession>A0A5N0UWS8</accession>
<comment type="caution">
    <text evidence="2">The sequence shown here is derived from an EMBL/GenBank/DDBJ whole genome shotgun (WGS) entry which is preliminary data.</text>
</comment>
<gene>
    <name evidence="2" type="ORF">FPZ12_034075</name>
</gene>
<dbReference type="InterPro" id="IPR020311">
    <property type="entry name" value="Uncharacterised_Rv0898c"/>
</dbReference>
<name>A0A5N0UWS8_9PSEU</name>
<keyword evidence="3" id="KW-1185">Reference proteome</keyword>
<evidence type="ECO:0000313" key="3">
    <source>
        <dbReference type="Proteomes" id="UP000319769"/>
    </source>
</evidence>
<dbReference type="Pfam" id="PF10944">
    <property type="entry name" value="DUF2630"/>
    <property type="match status" value="1"/>
</dbReference>
<dbReference type="EMBL" id="VMNW02000074">
    <property type="protein sequence ID" value="KAA9153609.1"/>
    <property type="molecule type" value="Genomic_DNA"/>
</dbReference>
<dbReference type="AlphaFoldDB" id="A0A5N0UWS8"/>
<dbReference type="OrthoDB" id="7376174at2"/>